<organism evidence="2 3">
    <name type="scientific">Neocallimastix californiae</name>
    <dbReference type="NCBI Taxonomy" id="1754190"/>
    <lineage>
        <taxon>Eukaryota</taxon>
        <taxon>Fungi</taxon>
        <taxon>Fungi incertae sedis</taxon>
        <taxon>Chytridiomycota</taxon>
        <taxon>Chytridiomycota incertae sedis</taxon>
        <taxon>Neocallimastigomycetes</taxon>
        <taxon>Neocallimastigales</taxon>
        <taxon>Neocallimastigaceae</taxon>
        <taxon>Neocallimastix</taxon>
    </lineage>
</organism>
<gene>
    <name evidence="2" type="ORF">LY90DRAFT_163341</name>
</gene>
<protein>
    <submittedName>
        <fullName evidence="2">Uncharacterized protein</fullName>
    </submittedName>
</protein>
<dbReference type="OrthoDB" id="10262255at2759"/>
<dbReference type="Proteomes" id="UP000193920">
    <property type="component" value="Unassembled WGS sequence"/>
</dbReference>
<evidence type="ECO:0000256" key="1">
    <source>
        <dbReference type="SAM" id="MobiDB-lite"/>
    </source>
</evidence>
<comment type="caution">
    <text evidence="2">The sequence shown here is derived from an EMBL/GenBank/DDBJ whole genome shotgun (WGS) entry which is preliminary data.</text>
</comment>
<reference evidence="2 3" key="1">
    <citation type="submission" date="2016-08" db="EMBL/GenBank/DDBJ databases">
        <title>A Parts List for Fungal Cellulosomes Revealed by Comparative Genomics.</title>
        <authorList>
            <consortium name="DOE Joint Genome Institute"/>
            <person name="Haitjema C.H."/>
            <person name="Gilmore S.P."/>
            <person name="Henske J.K."/>
            <person name="Solomon K.V."/>
            <person name="De Groot R."/>
            <person name="Kuo A."/>
            <person name="Mondo S.J."/>
            <person name="Salamov A.A."/>
            <person name="Labutti K."/>
            <person name="Zhao Z."/>
            <person name="Chiniquy J."/>
            <person name="Barry K."/>
            <person name="Brewer H.M."/>
            <person name="Purvine S.O."/>
            <person name="Wright A.T."/>
            <person name="Boxma B."/>
            <person name="Van Alen T."/>
            <person name="Hackstein J.H."/>
            <person name="Baker S.E."/>
            <person name="Grigoriev I.V."/>
            <person name="O'Malley M.A."/>
        </authorList>
    </citation>
    <scope>NUCLEOTIDE SEQUENCE [LARGE SCALE GENOMIC DNA]</scope>
    <source>
        <strain evidence="2 3">G1</strain>
    </source>
</reference>
<accession>A0A1Y2EQU8</accession>
<feature type="region of interest" description="Disordered" evidence="1">
    <location>
        <begin position="1"/>
        <end position="26"/>
    </location>
</feature>
<name>A0A1Y2EQU8_9FUNG</name>
<dbReference type="EMBL" id="MCOG01000031">
    <property type="protein sequence ID" value="ORY73950.1"/>
    <property type="molecule type" value="Genomic_DNA"/>
</dbReference>
<evidence type="ECO:0000313" key="2">
    <source>
        <dbReference type="EMBL" id="ORY73950.1"/>
    </source>
</evidence>
<feature type="compositionally biased region" description="Low complexity" evidence="1">
    <location>
        <begin position="1"/>
        <end position="23"/>
    </location>
</feature>
<evidence type="ECO:0000313" key="3">
    <source>
        <dbReference type="Proteomes" id="UP000193920"/>
    </source>
</evidence>
<keyword evidence="3" id="KW-1185">Reference proteome</keyword>
<dbReference type="AlphaFoldDB" id="A0A1Y2EQU8"/>
<sequence length="162" mass="18886">MKSFSPNPRSSASSSKNKNLTNNRMENNTINLTLKSDKFVVIPNNKGQNSPSTLLPNVYQSIDESQFINIYNNNDKNDINKNQENDSSCSDLINSTYLISPEKSNDRKDYYTKKQLKLAEKNFEKKVNKMKYQEKLYNEELLKKQNEKKNMNVNFQLNEIKS</sequence>
<proteinExistence type="predicted"/>